<dbReference type="AlphaFoldDB" id="A0A7D6IWE7"/>
<evidence type="ECO:0000313" key="3">
    <source>
        <dbReference type="EMBL" id="QLL10119.1"/>
    </source>
</evidence>
<feature type="transmembrane region" description="Helical" evidence="2">
    <location>
        <begin position="47"/>
        <end position="68"/>
    </location>
</feature>
<dbReference type="EMBL" id="CP059165">
    <property type="protein sequence ID" value="QLL10119.1"/>
    <property type="molecule type" value="Genomic_DNA"/>
</dbReference>
<evidence type="ECO:0000256" key="2">
    <source>
        <dbReference type="SAM" id="Phobius"/>
    </source>
</evidence>
<protein>
    <recommendedName>
        <fullName evidence="5">Mammalian cell entry protein</fullName>
    </recommendedName>
</protein>
<evidence type="ECO:0000256" key="1">
    <source>
        <dbReference type="SAM" id="MobiDB-lite"/>
    </source>
</evidence>
<keyword evidence="4" id="KW-1185">Reference proteome</keyword>
<dbReference type="KEGG" id="mgor:H0P51_09780"/>
<proteinExistence type="predicted"/>
<evidence type="ECO:0000313" key="4">
    <source>
        <dbReference type="Proteomes" id="UP000510682"/>
    </source>
</evidence>
<keyword evidence="2" id="KW-0472">Membrane</keyword>
<accession>A0A7D6IWE7</accession>
<evidence type="ECO:0008006" key="5">
    <source>
        <dbReference type="Google" id="ProtNLM"/>
    </source>
</evidence>
<feature type="region of interest" description="Disordered" evidence="1">
    <location>
        <begin position="1"/>
        <end position="26"/>
    </location>
</feature>
<dbReference type="RefSeq" id="WP_180918864.1">
    <property type="nucleotide sequence ID" value="NZ_CP059165.1"/>
</dbReference>
<keyword evidence="2" id="KW-0812">Transmembrane</keyword>
<feature type="compositionally biased region" description="Low complexity" evidence="1">
    <location>
        <begin position="1"/>
        <end position="19"/>
    </location>
</feature>
<organism evidence="3 4">
    <name type="scientific">Mycobacterium vicinigordonae</name>
    <dbReference type="NCBI Taxonomy" id="1719132"/>
    <lineage>
        <taxon>Bacteria</taxon>
        <taxon>Bacillati</taxon>
        <taxon>Actinomycetota</taxon>
        <taxon>Actinomycetes</taxon>
        <taxon>Mycobacteriales</taxon>
        <taxon>Mycobacteriaceae</taxon>
        <taxon>Mycobacterium</taxon>
    </lineage>
</organism>
<sequence>MQNKSDSGTAKATDSAAADDAADDSAVDRKKAGKAEARRISVSVRTLLVATLVSALVASVGVLVWLYLGERAKLDEQARQVANNSHAERIALDYAVNAAKIDARDLDVWKKNLVKGTTPELKTKLDEAGRSMEQILTPLQWNSTAIPLAAKVRSNANGIYIVDTFVGVETKTVQAPDGLQSTATYGITIDSNHDWQISDVGGIGSVVGQK</sequence>
<gene>
    <name evidence="3" type="ORF">H0P51_09780</name>
</gene>
<keyword evidence="2" id="KW-1133">Transmembrane helix</keyword>
<reference evidence="3" key="2">
    <citation type="submission" date="2020-07" db="EMBL/GenBank/DDBJ databases">
        <authorList>
            <person name="Yu X."/>
        </authorList>
    </citation>
    <scope>NUCLEOTIDE SEQUENCE [LARGE SCALE GENOMIC DNA]</scope>
    <source>
        <strain evidence="3">24T</strain>
    </source>
</reference>
<name>A0A7D6IWE7_9MYCO</name>
<reference evidence="3" key="1">
    <citation type="submission" date="2020-07" db="EMBL/GenBank/DDBJ databases">
        <title>Description of Mycobacterium gordonae subsp. intergordonae subsp.nov. and Mycobacterium gordonae subsp. gordonae subsp. nov.</title>
        <authorList>
            <person name="Huang H."/>
        </authorList>
    </citation>
    <scope>NUCLEOTIDE SEQUENCE [LARGE SCALE GENOMIC DNA]</scope>
    <source>
        <strain evidence="3">24T</strain>
    </source>
</reference>
<dbReference type="Proteomes" id="UP000510682">
    <property type="component" value="Chromosome"/>
</dbReference>